<evidence type="ECO:0000313" key="3">
    <source>
        <dbReference type="Proteomes" id="UP000298663"/>
    </source>
</evidence>
<dbReference type="AlphaFoldDB" id="A0A4U5PIM0"/>
<evidence type="ECO:0000256" key="1">
    <source>
        <dbReference type="SAM" id="MobiDB-lite"/>
    </source>
</evidence>
<organism evidence="2 3">
    <name type="scientific">Steinernema carpocapsae</name>
    <name type="common">Entomopathogenic nematode</name>
    <dbReference type="NCBI Taxonomy" id="34508"/>
    <lineage>
        <taxon>Eukaryota</taxon>
        <taxon>Metazoa</taxon>
        <taxon>Ecdysozoa</taxon>
        <taxon>Nematoda</taxon>
        <taxon>Chromadorea</taxon>
        <taxon>Rhabditida</taxon>
        <taxon>Tylenchina</taxon>
        <taxon>Panagrolaimomorpha</taxon>
        <taxon>Strongyloidoidea</taxon>
        <taxon>Steinernematidae</taxon>
        <taxon>Steinernema</taxon>
    </lineage>
</organism>
<accession>A0A4U5PIM0</accession>
<keyword evidence="3" id="KW-1185">Reference proteome</keyword>
<feature type="region of interest" description="Disordered" evidence="1">
    <location>
        <begin position="49"/>
        <end position="68"/>
    </location>
</feature>
<dbReference type="Proteomes" id="UP000298663">
    <property type="component" value="Unassembled WGS sequence"/>
</dbReference>
<comment type="caution">
    <text evidence="2">The sequence shown here is derived from an EMBL/GenBank/DDBJ whole genome shotgun (WGS) entry which is preliminary data.</text>
</comment>
<name>A0A4U5PIM0_STECR</name>
<evidence type="ECO:0000313" key="2">
    <source>
        <dbReference type="EMBL" id="TKR96014.1"/>
    </source>
</evidence>
<reference evidence="2 3" key="2">
    <citation type="journal article" date="2019" name="G3 (Bethesda)">
        <title>Hybrid Assembly of the Genome of the Entomopathogenic Nematode Steinernema carpocapsae Identifies the X-Chromosome.</title>
        <authorList>
            <person name="Serra L."/>
            <person name="Macchietto M."/>
            <person name="Macias-Munoz A."/>
            <person name="McGill C.J."/>
            <person name="Rodriguez I.M."/>
            <person name="Rodriguez B."/>
            <person name="Murad R."/>
            <person name="Mortazavi A."/>
        </authorList>
    </citation>
    <scope>NUCLEOTIDE SEQUENCE [LARGE SCALE GENOMIC DNA]</scope>
    <source>
        <strain evidence="2 3">ALL</strain>
    </source>
</reference>
<sequence length="90" mass="10246">MTFPSGVYLSRFLTSPATTRALYQFEKRRHRDGDVSRRLRQQWKVVTGTCVADGGPPPDRRNHKQKDRGSLMVFGQDLQLLMQIGIGIEA</sequence>
<reference evidence="2 3" key="1">
    <citation type="journal article" date="2015" name="Genome Biol.">
        <title>Comparative genomics of Steinernema reveals deeply conserved gene regulatory networks.</title>
        <authorList>
            <person name="Dillman A.R."/>
            <person name="Macchietto M."/>
            <person name="Porter C.F."/>
            <person name="Rogers A."/>
            <person name="Williams B."/>
            <person name="Antoshechkin I."/>
            <person name="Lee M.M."/>
            <person name="Goodwin Z."/>
            <person name="Lu X."/>
            <person name="Lewis E.E."/>
            <person name="Goodrich-Blair H."/>
            <person name="Stock S.P."/>
            <person name="Adams B.J."/>
            <person name="Sternberg P.W."/>
            <person name="Mortazavi A."/>
        </authorList>
    </citation>
    <scope>NUCLEOTIDE SEQUENCE [LARGE SCALE GENOMIC DNA]</scope>
    <source>
        <strain evidence="2 3">ALL</strain>
    </source>
</reference>
<protein>
    <submittedName>
        <fullName evidence="2">Uncharacterized protein</fullName>
    </submittedName>
</protein>
<gene>
    <name evidence="2" type="ORF">L596_010096</name>
</gene>
<proteinExistence type="predicted"/>
<dbReference type="EMBL" id="AZBU02000002">
    <property type="protein sequence ID" value="TKR96014.1"/>
    <property type="molecule type" value="Genomic_DNA"/>
</dbReference>